<name>A0A4S8KLW3_DENBC</name>
<dbReference type="EMBL" id="ML180868">
    <property type="protein sequence ID" value="THU76519.1"/>
    <property type="molecule type" value="Genomic_DNA"/>
</dbReference>
<evidence type="ECO:0000313" key="2">
    <source>
        <dbReference type="Proteomes" id="UP000297245"/>
    </source>
</evidence>
<proteinExistence type="predicted"/>
<organism evidence="1 2">
    <name type="scientific">Dendrothele bispora (strain CBS 962.96)</name>
    <dbReference type="NCBI Taxonomy" id="1314807"/>
    <lineage>
        <taxon>Eukaryota</taxon>
        <taxon>Fungi</taxon>
        <taxon>Dikarya</taxon>
        <taxon>Basidiomycota</taxon>
        <taxon>Agaricomycotina</taxon>
        <taxon>Agaricomycetes</taxon>
        <taxon>Agaricomycetidae</taxon>
        <taxon>Agaricales</taxon>
        <taxon>Agaricales incertae sedis</taxon>
        <taxon>Dendrothele</taxon>
    </lineage>
</organism>
<sequence>MVELSHLASDQGVPTMDALESALFPLRAHLITCFGDIPVYSISNKGNKGL</sequence>
<gene>
    <name evidence="1" type="ORF">K435DRAFT_879100</name>
</gene>
<dbReference type="AlphaFoldDB" id="A0A4S8KLW3"/>
<keyword evidence="2" id="KW-1185">Reference proteome</keyword>
<protein>
    <submittedName>
        <fullName evidence="1">Uncharacterized protein</fullName>
    </submittedName>
</protein>
<accession>A0A4S8KLW3</accession>
<dbReference type="Proteomes" id="UP000297245">
    <property type="component" value="Unassembled WGS sequence"/>
</dbReference>
<evidence type="ECO:0000313" key="1">
    <source>
        <dbReference type="EMBL" id="THU76519.1"/>
    </source>
</evidence>
<reference evidence="1 2" key="1">
    <citation type="journal article" date="2019" name="Nat. Ecol. Evol.">
        <title>Megaphylogeny resolves global patterns of mushroom evolution.</title>
        <authorList>
            <person name="Varga T."/>
            <person name="Krizsan K."/>
            <person name="Foldi C."/>
            <person name="Dima B."/>
            <person name="Sanchez-Garcia M."/>
            <person name="Sanchez-Ramirez S."/>
            <person name="Szollosi G.J."/>
            <person name="Szarkandi J.G."/>
            <person name="Papp V."/>
            <person name="Albert L."/>
            <person name="Andreopoulos W."/>
            <person name="Angelini C."/>
            <person name="Antonin V."/>
            <person name="Barry K.W."/>
            <person name="Bougher N.L."/>
            <person name="Buchanan P."/>
            <person name="Buyck B."/>
            <person name="Bense V."/>
            <person name="Catcheside P."/>
            <person name="Chovatia M."/>
            <person name="Cooper J."/>
            <person name="Damon W."/>
            <person name="Desjardin D."/>
            <person name="Finy P."/>
            <person name="Geml J."/>
            <person name="Haridas S."/>
            <person name="Hughes K."/>
            <person name="Justo A."/>
            <person name="Karasinski D."/>
            <person name="Kautmanova I."/>
            <person name="Kiss B."/>
            <person name="Kocsube S."/>
            <person name="Kotiranta H."/>
            <person name="LaButti K.M."/>
            <person name="Lechner B.E."/>
            <person name="Liimatainen K."/>
            <person name="Lipzen A."/>
            <person name="Lukacs Z."/>
            <person name="Mihaltcheva S."/>
            <person name="Morgado L.N."/>
            <person name="Niskanen T."/>
            <person name="Noordeloos M.E."/>
            <person name="Ohm R.A."/>
            <person name="Ortiz-Santana B."/>
            <person name="Ovrebo C."/>
            <person name="Racz N."/>
            <person name="Riley R."/>
            <person name="Savchenko A."/>
            <person name="Shiryaev A."/>
            <person name="Soop K."/>
            <person name="Spirin V."/>
            <person name="Szebenyi C."/>
            <person name="Tomsovsky M."/>
            <person name="Tulloss R.E."/>
            <person name="Uehling J."/>
            <person name="Grigoriev I.V."/>
            <person name="Vagvolgyi C."/>
            <person name="Papp T."/>
            <person name="Martin F.M."/>
            <person name="Miettinen O."/>
            <person name="Hibbett D.S."/>
            <person name="Nagy L.G."/>
        </authorList>
    </citation>
    <scope>NUCLEOTIDE SEQUENCE [LARGE SCALE GENOMIC DNA]</scope>
    <source>
        <strain evidence="1 2">CBS 962.96</strain>
    </source>
</reference>